<evidence type="ECO:0000313" key="9">
    <source>
        <dbReference type="Proteomes" id="UP000095621"/>
    </source>
</evidence>
<dbReference type="RefSeq" id="WP_055214873.1">
    <property type="nucleotide sequence ID" value="NZ_CZBU01000002.1"/>
</dbReference>
<dbReference type="EMBL" id="WKRD01000005">
    <property type="protein sequence ID" value="MSC57324.1"/>
    <property type="molecule type" value="Genomic_DNA"/>
</dbReference>
<comment type="catalytic activity">
    <reaction evidence="4">
        <text>uridine + phosphate = alpha-D-ribose 1-phosphate + uracil</text>
        <dbReference type="Rhea" id="RHEA:24388"/>
        <dbReference type="ChEBI" id="CHEBI:16704"/>
        <dbReference type="ChEBI" id="CHEBI:17568"/>
        <dbReference type="ChEBI" id="CHEBI:43474"/>
        <dbReference type="ChEBI" id="CHEBI:57720"/>
        <dbReference type="EC" id="2.4.2.3"/>
    </reaction>
</comment>
<dbReference type="InterPro" id="IPR004402">
    <property type="entry name" value="DeoD-type"/>
</dbReference>
<comment type="similarity">
    <text evidence="1 5">Belongs to the PNP/UDP phosphorylase family.</text>
</comment>
<dbReference type="EMBL" id="CZBU01000002">
    <property type="protein sequence ID" value="CUQ76047.1"/>
    <property type="molecule type" value="Genomic_DNA"/>
</dbReference>
<keyword evidence="2 5" id="KW-0328">Glycosyltransferase</keyword>
<evidence type="ECO:0000256" key="3">
    <source>
        <dbReference type="ARBA" id="ARBA00022679"/>
    </source>
</evidence>
<dbReference type="GO" id="GO:0042278">
    <property type="term" value="P:purine nucleoside metabolic process"/>
    <property type="evidence" value="ECO:0007669"/>
    <property type="project" value="UniProtKB-UniRule"/>
</dbReference>
<dbReference type="CDD" id="cd09006">
    <property type="entry name" value="PNP_EcPNPI-like"/>
    <property type="match status" value="1"/>
</dbReference>
<dbReference type="Proteomes" id="UP000481964">
    <property type="component" value="Unassembled WGS sequence"/>
</dbReference>
<evidence type="ECO:0000256" key="1">
    <source>
        <dbReference type="ARBA" id="ARBA00010456"/>
    </source>
</evidence>
<keyword evidence="3 5" id="KW-0808">Transferase</keyword>
<reference evidence="8 10" key="2">
    <citation type="journal article" date="2019" name="Nat. Med.">
        <title>A library of human gut bacterial isolates paired with longitudinal multiomics data enables mechanistic microbiome research.</title>
        <authorList>
            <person name="Poyet M."/>
            <person name="Groussin M."/>
            <person name="Gibbons S.M."/>
            <person name="Avila-Pacheco J."/>
            <person name="Jiang X."/>
            <person name="Kearney S.M."/>
            <person name="Perrotta A.R."/>
            <person name="Berdy B."/>
            <person name="Zhao S."/>
            <person name="Lieberman T.D."/>
            <person name="Swanson P.K."/>
            <person name="Smith M."/>
            <person name="Roesemann S."/>
            <person name="Alexander J.E."/>
            <person name="Rich S.A."/>
            <person name="Livny J."/>
            <person name="Vlamakis H."/>
            <person name="Clish C."/>
            <person name="Bullock K."/>
            <person name="Deik A."/>
            <person name="Scott J."/>
            <person name="Pierce K.A."/>
            <person name="Xavier R.J."/>
            <person name="Alm E.J."/>
        </authorList>
    </citation>
    <scope>NUCLEOTIDE SEQUENCE [LARGE SCALE GENOMIC DNA]</scope>
    <source>
        <strain evidence="8 10">BIOML-A1</strain>
    </source>
</reference>
<evidence type="ECO:0000259" key="6">
    <source>
        <dbReference type="Pfam" id="PF01048"/>
    </source>
</evidence>
<evidence type="ECO:0000256" key="4">
    <source>
        <dbReference type="ARBA" id="ARBA00048447"/>
    </source>
</evidence>
<dbReference type="NCBIfam" id="TIGR00107">
    <property type="entry name" value="deoD"/>
    <property type="match status" value="1"/>
</dbReference>
<dbReference type="EC" id="2.4.2.1" evidence="5"/>
<dbReference type="AlphaFoldDB" id="A0A174YR98"/>
<feature type="binding site" description="in other chain" evidence="5">
    <location>
        <position position="21"/>
    </location>
    <ligand>
        <name>phosphate</name>
        <dbReference type="ChEBI" id="CHEBI:43474"/>
        <note>ligand shared between dimeric partners</note>
    </ligand>
</feature>
<feature type="site" description="Important for catalytic activity" evidence="5">
    <location>
        <position position="218"/>
    </location>
</feature>
<name>A0A174YR98_9FIRM</name>
<dbReference type="GO" id="GO:0006218">
    <property type="term" value="P:uridine catabolic process"/>
    <property type="evidence" value="ECO:0007669"/>
    <property type="project" value="TreeGrafter"/>
</dbReference>
<dbReference type="InterPro" id="IPR018016">
    <property type="entry name" value="Nucleoside_phosphorylase_CS"/>
</dbReference>
<dbReference type="GO" id="GO:0005829">
    <property type="term" value="C:cytosol"/>
    <property type="evidence" value="ECO:0007669"/>
    <property type="project" value="TreeGrafter"/>
</dbReference>
<evidence type="ECO:0000313" key="7">
    <source>
        <dbReference type="EMBL" id="CUQ76047.1"/>
    </source>
</evidence>
<comment type="subunit">
    <text evidence="5">Homohexamer; trimer of homodimers.</text>
</comment>
<dbReference type="NCBIfam" id="NF004489">
    <property type="entry name" value="PRK05819.1"/>
    <property type="match status" value="1"/>
</dbReference>
<feature type="active site" description="Proton donor" evidence="5">
    <location>
        <position position="205"/>
    </location>
</feature>
<dbReference type="GO" id="GO:0004731">
    <property type="term" value="F:purine-nucleoside phosphorylase activity"/>
    <property type="evidence" value="ECO:0007669"/>
    <property type="project" value="UniProtKB-UniRule"/>
</dbReference>
<dbReference type="PROSITE" id="PS01232">
    <property type="entry name" value="PNP_UDP_1"/>
    <property type="match status" value="1"/>
</dbReference>
<evidence type="ECO:0000256" key="2">
    <source>
        <dbReference type="ARBA" id="ARBA00022676"/>
    </source>
</evidence>
<dbReference type="PANTHER" id="PTHR43691:SF11">
    <property type="entry name" value="FI09636P-RELATED"/>
    <property type="match status" value="1"/>
</dbReference>
<evidence type="ECO:0000313" key="10">
    <source>
        <dbReference type="Proteomes" id="UP000481964"/>
    </source>
</evidence>
<feature type="binding site" description="in other chain" evidence="5">
    <location>
        <begin position="180"/>
        <end position="182"/>
    </location>
    <ligand>
        <name>a purine D-ribonucleoside</name>
        <dbReference type="ChEBI" id="CHEBI:142355"/>
        <note>ligand shared between dimeric partners</note>
    </ligand>
</feature>
<dbReference type="PANTHER" id="PTHR43691">
    <property type="entry name" value="URIDINE PHOSPHORYLASE"/>
    <property type="match status" value="1"/>
</dbReference>
<sequence length="245" mass="27067">MGTPHNEAQTGDIAKTVLMPGDPLRAKYIADNYLTDVSCFNTVRNMSGFTGIYNGCRVSVMGSGMGMPSMGIYSYELYNVYDVDNIIRIGSAGAFDDDLNLMDIVLGMGSCTDSNFAAQYNLPGIYAPIADFTLLKTAYDVAEEKHFSVKVGNVLASDVFYNDDTTVNDRWKKMGVLAVDMESAALYMTAARCRKHALTILTISDHLYRGEKLSAQERQTGFTNMMETALETAVRLQNNRQMEDL</sequence>
<evidence type="ECO:0000256" key="5">
    <source>
        <dbReference type="HAMAP-Rule" id="MF_01627"/>
    </source>
</evidence>
<dbReference type="GO" id="GO:0004850">
    <property type="term" value="F:uridine phosphorylase activity"/>
    <property type="evidence" value="ECO:0007669"/>
    <property type="project" value="UniProtKB-EC"/>
</dbReference>
<dbReference type="InterPro" id="IPR000845">
    <property type="entry name" value="Nucleoside_phosphorylase_d"/>
</dbReference>
<organism evidence="7 9">
    <name type="scientific">Lachnospira eligens</name>
    <dbReference type="NCBI Taxonomy" id="39485"/>
    <lineage>
        <taxon>Bacteria</taxon>
        <taxon>Bacillati</taxon>
        <taxon>Bacillota</taxon>
        <taxon>Clostridia</taxon>
        <taxon>Lachnospirales</taxon>
        <taxon>Lachnospiraceae</taxon>
        <taxon>Lachnospira</taxon>
    </lineage>
</organism>
<dbReference type="HAMAP" id="MF_01627">
    <property type="entry name" value="Pur_nucleosid_phosp"/>
    <property type="match status" value="1"/>
</dbReference>
<dbReference type="SUPFAM" id="SSF53167">
    <property type="entry name" value="Purine and uridine phosphorylases"/>
    <property type="match status" value="1"/>
</dbReference>
<feature type="binding site" evidence="5">
    <location>
        <position position="5"/>
    </location>
    <ligand>
        <name>a purine D-ribonucleoside</name>
        <dbReference type="ChEBI" id="CHEBI:142355"/>
        <note>ligand shared between dimeric partners</note>
    </ligand>
</feature>
<dbReference type="Gene3D" id="3.40.50.1580">
    <property type="entry name" value="Nucleoside phosphorylase domain"/>
    <property type="match status" value="1"/>
</dbReference>
<reference evidence="7 9" key="1">
    <citation type="submission" date="2015-09" db="EMBL/GenBank/DDBJ databases">
        <authorList>
            <consortium name="Pathogen Informatics"/>
        </authorList>
    </citation>
    <scope>NUCLEOTIDE SEQUENCE [LARGE SCALE GENOMIC DNA]</scope>
    <source>
        <strain evidence="7 9">2789STDY5834875</strain>
    </source>
</reference>
<comment type="catalytic activity">
    <reaction evidence="5">
        <text>a purine D-ribonucleoside + phosphate = a purine nucleobase + alpha-D-ribose 1-phosphate</text>
        <dbReference type="Rhea" id="RHEA:19805"/>
        <dbReference type="ChEBI" id="CHEBI:26386"/>
        <dbReference type="ChEBI" id="CHEBI:43474"/>
        <dbReference type="ChEBI" id="CHEBI:57720"/>
        <dbReference type="ChEBI" id="CHEBI:142355"/>
        <dbReference type="EC" id="2.4.2.1"/>
    </reaction>
</comment>
<dbReference type="Proteomes" id="UP000095621">
    <property type="component" value="Unassembled WGS sequence"/>
</dbReference>
<comment type="function">
    <text evidence="5">Catalyzes the reversible phosphorolytic breakdown of the N-glycosidic bond in the beta-(deoxy)ribonucleoside molecules, with the formation of the corresponding free purine bases and pentose-1-phosphate.</text>
</comment>
<feature type="binding site" description="in other chain" evidence="5">
    <location>
        <position position="25"/>
    </location>
    <ligand>
        <name>phosphate</name>
        <dbReference type="ChEBI" id="CHEBI:43474"/>
        <note>ligand shared between dimeric partners</note>
    </ligand>
</feature>
<feature type="binding site" description="in other chain" evidence="5">
    <location>
        <begin position="204"/>
        <end position="205"/>
    </location>
    <ligand>
        <name>a purine D-ribonucleoside</name>
        <dbReference type="ChEBI" id="CHEBI:142355"/>
        <note>ligand shared between dimeric partners</note>
    </ligand>
</feature>
<feature type="binding site" description="in other chain" evidence="5">
    <location>
        <begin position="88"/>
        <end position="91"/>
    </location>
    <ligand>
        <name>phosphate</name>
        <dbReference type="ChEBI" id="CHEBI:43474"/>
        <note>ligand shared between dimeric partners</note>
    </ligand>
</feature>
<dbReference type="InterPro" id="IPR035994">
    <property type="entry name" value="Nucleoside_phosphorylase_sf"/>
</dbReference>
<feature type="domain" description="Nucleoside phosphorylase" evidence="6">
    <location>
        <begin position="16"/>
        <end position="223"/>
    </location>
</feature>
<feature type="binding site" evidence="5">
    <location>
        <position position="44"/>
    </location>
    <ligand>
        <name>phosphate</name>
        <dbReference type="ChEBI" id="CHEBI:43474"/>
        <note>ligand shared between dimeric partners</note>
    </ligand>
</feature>
<comment type="catalytic activity">
    <reaction evidence="5">
        <text>a purine 2'-deoxy-D-ribonucleoside + phosphate = a purine nucleobase + 2-deoxy-alpha-D-ribose 1-phosphate</text>
        <dbReference type="Rhea" id="RHEA:36431"/>
        <dbReference type="ChEBI" id="CHEBI:26386"/>
        <dbReference type="ChEBI" id="CHEBI:43474"/>
        <dbReference type="ChEBI" id="CHEBI:57259"/>
        <dbReference type="ChEBI" id="CHEBI:142361"/>
        <dbReference type="EC" id="2.4.2.1"/>
    </reaction>
</comment>
<proteinExistence type="inferred from homology"/>
<dbReference type="OrthoDB" id="9782889at2"/>
<protein>
    <recommendedName>
        <fullName evidence="5">Purine nucleoside phosphorylase DeoD-type</fullName>
        <shortName evidence="5">PNP</shortName>
        <ecNumber evidence="5">2.4.2.1</ecNumber>
    </recommendedName>
</protein>
<accession>A0A174YR98</accession>
<evidence type="ECO:0000313" key="8">
    <source>
        <dbReference type="EMBL" id="MSC57324.1"/>
    </source>
</evidence>
<dbReference type="Pfam" id="PF01048">
    <property type="entry name" value="PNP_UDP_1"/>
    <property type="match status" value="1"/>
</dbReference>
<gene>
    <name evidence="5 7" type="primary">deoD</name>
    <name evidence="7" type="ORF">ERS852490_00843</name>
    <name evidence="8" type="ORF">GKE48_07675</name>
</gene>